<keyword evidence="3" id="KW-0285">Flavoprotein</keyword>
<dbReference type="Pfam" id="PF02771">
    <property type="entry name" value="Acyl-CoA_dh_N"/>
    <property type="match status" value="1"/>
</dbReference>
<dbReference type="Pfam" id="PF00441">
    <property type="entry name" value="Acyl-CoA_dh_1"/>
    <property type="match status" value="1"/>
</dbReference>
<gene>
    <name evidence="7" type="ORF">ABDJ40_08285</name>
</gene>
<dbReference type="Gene3D" id="1.10.540.10">
    <property type="entry name" value="Acyl-CoA dehydrogenase/oxidase, N-terminal domain"/>
    <property type="match status" value="1"/>
</dbReference>
<evidence type="ECO:0000259" key="5">
    <source>
        <dbReference type="Pfam" id="PF00441"/>
    </source>
</evidence>
<proteinExistence type="inferred from homology"/>
<protein>
    <submittedName>
        <fullName evidence="7">Acyl-CoA dehydrogenase family protein</fullName>
        <ecNumber evidence="7">1.-.-.-</ecNumber>
    </submittedName>
</protein>
<comment type="caution">
    <text evidence="7">The sequence shown here is derived from an EMBL/GenBank/DDBJ whole genome shotgun (WGS) entry which is preliminary data.</text>
</comment>
<dbReference type="Gene3D" id="1.20.140.10">
    <property type="entry name" value="Butyryl-CoA Dehydrogenase, subunit A, domain 3"/>
    <property type="match status" value="1"/>
</dbReference>
<feature type="domain" description="Acyl-CoA dehydrogenase/oxidase C-terminal" evidence="5">
    <location>
        <begin position="232"/>
        <end position="346"/>
    </location>
</feature>
<keyword evidence="7" id="KW-0560">Oxidoreductase</keyword>
<dbReference type="PANTHER" id="PTHR43884">
    <property type="entry name" value="ACYL-COA DEHYDROGENASE"/>
    <property type="match status" value="1"/>
</dbReference>
<dbReference type="PANTHER" id="PTHR43884:SF12">
    <property type="entry name" value="ISOVALERYL-COA DEHYDROGENASE, MITOCHONDRIAL-RELATED"/>
    <property type="match status" value="1"/>
</dbReference>
<dbReference type="SUPFAM" id="SSF56645">
    <property type="entry name" value="Acyl-CoA dehydrogenase NM domain-like"/>
    <property type="match status" value="1"/>
</dbReference>
<dbReference type="InterPro" id="IPR009075">
    <property type="entry name" value="AcylCo_DH/oxidase_C"/>
</dbReference>
<dbReference type="EMBL" id="JBDPZC010000003">
    <property type="protein sequence ID" value="MEO3712765.1"/>
    <property type="molecule type" value="Genomic_DNA"/>
</dbReference>
<dbReference type="InterPro" id="IPR037069">
    <property type="entry name" value="AcylCoA_DH/ox_N_sf"/>
</dbReference>
<accession>A0ABV0GCH8</accession>
<evidence type="ECO:0000256" key="3">
    <source>
        <dbReference type="ARBA" id="ARBA00022630"/>
    </source>
</evidence>
<reference evidence="7 8" key="1">
    <citation type="submission" date="2024-05" db="EMBL/GenBank/DDBJ databases">
        <title>Roseateles sp. 2.12 16S ribosomal RNA gene Genome sequencing and assembly.</title>
        <authorList>
            <person name="Woo H."/>
        </authorList>
    </citation>
    <scope>NUCLEOTIDE SEQUENCE [LARGE SCALE GENOMIC DNA]</scope>
    <source>
        <strain evidence="7 8">2.12</strain>
    </source>
</reference>
<name>A0ABV0GCH8_9BURK</name>
<evidence type="ECO:0000256" key="2">
    <source>
        <dbReference type="ARBA" id="ARBA00009347"/>
    </source>
</evidence>
<dbReference type="InterPro" id="IPR013786">
    <property type="entry name" value="AcylCoA_DH/ox_N"/>
</dbReference>
<evidence type="ECO:0000313" key="7">
    <source>
        <dbReference type="EMBL" id="MEO3712765.1"/>
    </source>
</evidence>
<evidence type="ECO:0000256" key="1">
    <source>
        <dbReference type="ARBA" id="ARBA00001974"/>
    </source>
</evidence>
<dbReference type="RefSeq" id="WP_347608677.1">
    <property type="nucleotide sequence ID" value="NZ_JBDPZC010000003.1"/>
</dbReference>
<dbReference type="EC" id="1.-.-.-" evidence="7"/>
<dbReference type="GO" id="GO:0016491">
    <property type="term" value="F:oxidoreductase activity"/>
    <property type="evidence" value="ECO:0007669"/>
    <property type="project" value="UniProtKB-KW"/>
</dbReference>
<keyword evidence="8" id="KW-1185">Reference proteome</keyword>
<dbReference type="SUPFAM" id="SSF47203">
    <property type="entry name" value="Acyl-CoA dehydrogenase C-terminal domain-like"/>
    <property type="match status" value="1"/>
</dbReference>
<keyword evidence="4" id="KW-0274">FAD</keyword>
<dbReference type="Proteomes" id="UP001462640">
    <property type="component" value="Unassembled WGS sequence"/>
</dbReference>
<evidence type="ECO:0000313" key="8">
    <source>
        <dbReference type="Proteomes" id="UP001462640"/>
    </source>
</evidence>
<dbReference type="InterPro" id="IPR009100">
    <property type="entry name" value="AcylCoA_DH/oxidase_NM_dom_sf"/>
</dbReference>
<feature type="domain" description="Acyl-CoA dehydrogenase/oxidase N-terminal" evidence="6">
    <location>
        <begin position="22"/>
        <end position="104"/>
    </location>
</feature>
<evidence type="ECO:0000259" key="6">
    <source>
        <dbReference type="Pfam" id="PF02771"/>
    </source>
</evidence>
<sequence>MSIHTEPLAASQAAGPFSLCISEDQRQMLEPVRRFARERLQPLLNEAATEARRQEARQTAQQLGLASAMMSEGQGGLGIQPFELCLLLEELASGPLGLAAELTVSLPALAISRDHEWLCRLLPQDSEALLAGLRALPLAVAAPSPKPTFALLPRQAAGLLVLAPDEDRRWRLRWLDEVALRDLVLPGAEAQVSEGLRLVRLPPAGEIHGTGFSATLPAGACQSILVWQGLWLAGLLAGAARAATAFAFSYAQTRVAFQRPIIHHQAVALKLADMAIATDALRLQVWDVATRLARPDRLPAGHFAAMARQVMGASLEIHRHAVQVCGGHGYVEGFPPARRFQDARVLGLMLMELAQASAHEEAAFEEARGEAGGNRRVLV</sequence>
<dbReference type="InterPro" id="IPR036250">
    <property type="entry name" value="AcylCo_DH-like_C"/>
</dbReference>
<organism evidence="7 8">
    <name type="scientific">Roseateles flavus</name>
    <dbReference type="NCBI Taxonomy" id="3149041"/>
    <lineage>
        <taxon>Bacteria</taxon>
        <taxon>Pseudomonadati</taxon>
        <taxon>Pseudomonadota</taxon>
        <taxon>Betaproteobacteria</taxon>
        <taxon>Burkholderiales</taxon>
        <taxon>Sphaerotilaceae</taxon>
        <taxon>Roseateles</taxon>
    </lineage>
</organism>
<comment type="similarity">
    <text evidence="2">Belongs to the acyl-CoA dehydrogenase family.</text>
</comment>
<comment type="cofactor">
    <cofactor evidence="1">
        <name>FAD</name>
        <dbReference type="ChEBI" id="CHEBI:57692"/>
    </cofactor>
</comment>
<evidence type="ECO:0000256" key="4">
    <source>
        <dbReference type="ARBA" id="ARBA00022827"/>
    </source>
</evidence>